<feature type="compositionally biased region" description="Low complexity" evidence="14">
    <location>
        <begin position="44"/>
        <end position="65"/>
    </location>
</feature>
<dbReference type="PANTHER" id="PTHR47969">
    <property type="entry name" value="CHROMOSOME-ASSOCIATED KINESIN KIF4A-RELATED"/>
    <property type="match status" value="1"/>
</dbReference>
<dbReference type="GO" id="GO:0008017">
    <property type="term" value="F:microtubule binding"/>
    <property type="evidence" value="ECO:0007669"/>
    <property type="project" value="InterPro"/>
</dbReference>
<feature type="region of interest" description="Disordered" evidence="14">
    <location>
        <begin position="1111"/>
        <end position="1175"/>
    </location>
</feature>
<comment type="similarity">
    <text evidence="12">Belongs to the TRAFAC class myosin-kinesin ATPase superfamily. Kinesin family.</text>
</comment>
<evidence type="ECO:0000313" key="17">
    <source>
        <dbReference type="Proteomes" id="UP000700334"/>
    </source>
</evidence>
<proteinExistence type="inferred from homology"/>
<dbReference type="FunFam" id="3.40.850.10:FF:000029">
    <property type="entry name" value="Kinesin-like protein KIF17"/>
    <property type="match status" value="1"/>
</dbReference>
<dbReference type="Pfam" id="PF00225">
    <property type="entry name" value="Kinesin"/>
    <property type="match status" value="1"/>
</dbReference>
<dbReference type="GO" id="GO:0003777">
    <property type="term" value="F:microtubule motor activity"/>
    <property type="evidence" value="ECO:0007669"/>
    <property type="project" value="InterPro"/>
</dbReference>
<dbReference type="PRINTS" id="PR00380">
    <property type="entry name" value="KINESINHEAVY"/>
</dbReference>
<gene>
    <name evidence="16" type="ORF">J0S82_005054</name>
</gene>
<evidence type="ECO:0000256" key="9">
    <source>
        <dbReference type="ARBA" id="ARBA00059114"/>
    </source>
</evidence>
<evidence type="ECO:0000256" key="6">
    <source>
        <dbReference type="ARBA" id="ARBA00023054"/>
    </source>
</evidence>
<feature type="region of interest" description="Disordered" evidence="14">
    <location>
        <begin position="1"/>
        <end position="149"/>
    </location>
</feature>
<feature type="region of interest" description="Disordered" evidence="14">
    <location>
        <begin position="650"/>
        <end position="691"/>
    </location>
</feature>
<feature type="region of interest" description="Disordered" evidence="14">
    <location>
        <begin position="1054"/>
        <end position="1077"/>
    </location>
</feature>
<keyword evidence="8" id="KW-0206">Cytoskeleton</keyword>
<evidence type="ECO:0000256" key="5">
    <source>
        <dbReference type="ARBA" id="ARBA00022840"/>
    </source>
</evidence>
<dbReference type="InterPro" id="IPR019821">
    <property type="entry name" value="Kinesin_motor_CS"/>
</dbReference>
<evidence type="ECO:0000259" key="15">
    <source>
        <dbReference type="PROSITE" id="PS50067"/>
    </source>
</evidence>
<dbReference type="InterPro" id="IPR036961">
    <property type="entry name" value="Kinesin_motor_dom_sf"/>
</dbReference>
<feature type="non-terminal residue" evidence="16">
    <location>
        <position position="1175"/>
    </location>
</feature>
<dbReference type="PROSITE" id="PS00411">
    <property type="entry name" value="KINESIN_MOTOR_1"/>
    <property type="match status" value="1"/>
</dbReference>
<keyword evidence="2" id="KW-0963">Cytoplasm</keyword>
<reference evidence="16" key="1">
    <citation type="journal article" date="2021" name="Evol. Appl.">
        <title>The genome of the Pyrenean desman and the effects of bottlenecks and inbreeding on the genomic landscape of an endangered species.</title>
        <authorList>
            <person name="Escoda L."/>
            <person name="Castresana J."/>
        </authorList>
    </citation>
    <scope>NUCLEOTIDE SEQUENCE</scope>
    <source>
        <strain evidence="16">IBE-C5619</strain>
    </source>
</reference>
<name>A0A8J5ZJT5_GALPY</name>
<keyword evidence="17" id="KW-1185">Reference proteome</keyword>
<evidence type="ECO:0000256" key="2">
    <source>
        <dbReference type="ARBA" id="ARBA00022490"/>
    </source>
</evidence>
<evidence type="ECO:0000256" key="8">
    <source>
        <dbReference type="ARBA" id="ARBA00023212"/>
    </source>
</evidence>
<feature type="binding site" evidence="12">
    <location>
        <begin position="237"/>
        <end position="244"/>
    </location>
    <ligand>
        <name>ATP</name>
        <dbReference type="ChEBI" id="CHEBI:30616"/>
    </ligand>
</feature>
<evidence type="ECO:0000256" key="1">
    <source>
        <dbReference type="ARBA" id="ARBA00004245"/>
    </source>
</evidence>
<feature type="compositionally biased region" description="Basic and acidic residues" evidence="14">
    <location>
        <begin position="657"/>
        <end position="677"/>
    </location>
</feature>
<protein>
    <recommendedName>
        <fullName evidence="11">Kinesin-like protein KIF17</fullName>
    </recommendedName>
</protein>
<comment type="subunit">
    <text evidence="10">Homodimer. Interacts with APBA1 (via PDZ domain); the interaction is direct and is required for association of KIF17 with the cargo that is to be transported. Interacts with IFT B complex components IFT52 and IFT57. Interacts with IFT70B. Interacts with PIWIL1. Interacts with TBATA.</text>
</comment>
<feature type="coiled-coil region" evidence="13">
    <location>
        <begin position="946"/>
        <end position="987"/>
    </location>
</feature>
<feature type="compositionally biased region" description="Basic residues" evidence="14">
    <location>
        <begin position="108"/>
        <end position="118"/>
    </location>
</feature>
<dbReference type="GO" id="GO:0007018">
    <property type="term" value="P:microtubule-based movement"/>
    <property type="evidence" value="ECO:0007669"/>
    <property type="project" value="InterPro"/>
</dbReference>
<dbReference type="GO" id="GO:0005524">
    <property type="term" value="F:ATP binding"/>
    <property type="evidence" value="ECO:0007669"/>
    <property type="project" value="UniProtKB-UniRule"/>
</dbReference>
<sequence>QPRAGLQPGILLREAPSRLTRRPSREPLAVTPRALPSNRERRVLASGLPGRLRGLGSCGASCSADPPLPPPGPGLRDRRARARAAAAPARPPSSSPGASPGEPPPTRARPRPPRRRWPRPLAPDARGPPRRGVLVGLRPGGPRSGAMASESVKVVVRCRPMNQRERELNCQPVVTVDCARGQCFIQNPGATDQPPKQFTFDGAYYMDHFTEQIYNEIAYPLVEGVTEGYNGTIFAYGQTGSGKSFTMQGLPEPPCQKGIIPRAFEHVFESVQCAENTKFLVRASYLEIYNEDVRDLLGADTKQKLELKEHPEKGVYVKGLSMHTVHSVAQCERIMETGWKNRSVGYTLMNKDSSRSHSIFTISIEIYAVDERGKDHLRAGKLNLVDLAGSERQSKTGTTGERLKEATKINLSLSALGNVISALVDGRSRHIPYRDSKLTRLLQDSLGGNTKTLMVACLSPADNNYDETLSTLRYANRAKNIKNKPRINEDPKDALLREYQEEIKKLKAILAQQMSPGSLSALLSSQVPLNPVQAEEKLLPPAVTQPDTEAEKQLIREEYEERLARLKADYEAEQESRARLEEDITAMRNSYDVKLSTLEENLRKETEAVLKAEVLYKAEVMSKAEFASRSEYSPTFQYEMAVKPEIYSMPDALPNEDAPRTEDGPRLEELPEVETSKSEASFGSDESSTLEETSVFETFPGPEEPSNMELFAPELEAKGRYFQDECLSQEAAEPPLERELFLQEEEPQLLPLGLLPGLPDPFAEVEAKLARLSSTVAGVDVPPPDVSKAPVQHASPTGQLEPGVLSAEAEGAEDLPRTEVDLGPEVNEEVMLASEPGAGPEVEVQVATEAPPQPLLAVAAASRDSAGVEVAVLTDELLPVVDQQQVLARLQLLEQQVVGGEQAKNKDLKEKHKRRKRYADERKKQLVAALQNSDEDSGDWVLLNVYDSIQEEVRAKSKLLEKMQRKLRAAEVEIKDLQSEFELEKIDYLATIRRQERDSLLFQQLLEQVQPLIRRDCNYSNLEKIRRESCWDEDNGFWKIPEPIIIKTSLPVAVSTGPQNKPARKTSAVDSGEPGMQEEDRYKLMLSRSDSENIASNYFRSKRASQILSSDPMKSLTHHNSPPGLGSPLSNNAAIPPVQAPEMPQPRPFRLESLDIPFAKAKRKKSKSSFGSEPL</sequence>
<feature type="domain" description="Kinesin motor" evidence="15">
    <location>
        <begin position="151"/>
        <end position="481"/>
    </location>
</feature>
<comment type="subcellular location">
    <subcellularLocation>
        <location evidence="1">Cytoplasm</location>
        <location evidence="1">Cytoskeleton</location>
    </subcellularLocation>
</comment>
<feature type="compositionally biased region" description="Polar residues" evidence="14">
    <location>
        <begin position="678"/>
        <end position="691"/>
    </location>
</feature>
<evidence type="ECO:0000256" key="14">
    <source>
        <dbReference type="SAM" id="MobiDB-lite"/>
    </source>
</evidence>
<dbReference type="InterPro" id="IPR027640">
    <property type="entry name" value="Kinesin-like_fam"/>
</dbReference>
<dbReference type="InterPro" id="IPR001752">
    <property type="entry name" value="Kinesin_motor_dom"/>
</dbReference>
<keyword evidence="4 12" id="KW-0547">Nucleotide-binding</keyword>
<accession>A0A8J5ZJT5</accession>
<organism evidence="16 17">
    <name type="scientific">Galemys pyrenaicus</name>
    <name type="common">Iberian desman</name>
    <name type="synonym">Pyrenean desman</name>
    <dbReference type="NCBI Taxonomy" id="202257"/>
    <lineage>
        <taxon>Eukaryota</taxon>
        <taxon>Metazoa</taxon>
        <taxon>Chordata</taxon>
        <taxon>Craniata</taxon>
        <taxon>Vertebrata</taxon>
        <taxon>Euteleostomi</taxon>
        <taxon>Mammalia</taxon>
        <taxon>Eutheria</taxon>
        <taxon>Laurasiatheria</taxon>
        <taxon>Eulipotyphla</taxon>
        <taxon>Talpidae</taxon>
        <taxon>Galemys</taxon>
    </lineage>
</organism>
<evidence type="ECO:0000256" key="11">
    <source>
        <dbReference type="ARBA" id="ARBA00073204"/>
    </source>
</evidence>
<feature type="compositionally biased region" description="Low complexity" evidence="14">
    <location>
        <begin position="122"/>
        <end position="137"/>
    </location>
</feature>
<evidence type="ECO:0000256" key="4">
    <source>
        <dbReference type="ARBA" id="ARBA00022741"/>
    </source>
</evidence>
<dbReference type="Proteomes" id="UP000700334">
    <property type="component" value="Unassembled WGS sequence"/>
</dbReference>
<feature type="region of interest" description="Disordered" evidence="14">
    <location>
        <begin position="781"/>
        <end position="802"/>
    </location>
</feature>
<keyword evidence="3" id="KW-0493">Microtubule</keyword>
<dbReference type="PROSITE" id="PS50067">
    <property type="entry name" value="KINESIN_MOTOR_2"/>
    <property type="match status" value="1"/>
</dbReference>
<evidence type="ECO:0000256" key="10">
    <source>
        <dbReference type="ARBA" id="ARBA00062719"/>
    </source>
</evidence>
<keyword evidence="7 12" id="KW-0505">Motor protein</keyword>
<evidence type="ECO:0000256" key="13">
    <source>
        <dbReference type="SAM" id="Coils"/>
    </source>
</evidence>
<evidence type="ECO:0000313" key="16">
    <source>
        <dbReference type="EMBL" id="KAG8506658.1"/>
    </source>
</evidence>
<evidence type="ECO:0000256" key="3">
    <source>
        <dbReference type="ARBA" id="ARBA00022701"/>
    </source>
</evidence>
<evidence type="ECO:0000256" key="12">
    <source>
        <dbReference type="PROSITE-ProRule" id="PRU00283"/>
    </source>
</evidence>
<dbReference type="EMBL" id="JAGFMF010012145">
    <property type="protein sequence ID" value="KAG8506658.1"/>
    <property type="molecule type" value="Genomic_DNA"/>
</dbReference>
<dbReference type="Gene3D" id="3.40.850.10">
    <property type="entry name" value="Kinesin motor domain"/>
    <property type="match status" value="1"/>
</dbReference>
<feature type="coiled-coil region" evidence="13">
    <location>
        <begin position="549"/>
        <end position="615"/>
    </location>
</feature>
<dbReference type="InterPro" id="IPR027417">
    <property type="entry name" value="P-loop_NTPase"/>
</dbReference>
<dbReference type="SMART" id="SM00129">
    <property type="entry name" value="KISc"/>
    <property type="match status" value="1"/>
</dbReference>
<comment type="function">
    <text evidence="9">Dendrite-specific motor protein which, in association with the Apba1-containing complex (LIN-10-LIN-2-LIN-7 complex), transports vesicles containing N-methyl-D-aspartate (NMDA) receptor subunit NR2B along microtubules.</text>
</comment>
<dbReference type="OrthoDB" id="3176171at2759"/>
<keyword evidence="5 12" id="KW-0067">ATP-binding</keyword>
<dbReference type="PANTHER" id="PTHR47969:SF21">
    <property type="entry name" value="KINESIN-LIKE PROTEIN"/>
    <property type="match status" value="1"/>
</dbReference>
<evidence type="ECO:0000256" key="7">
    <source>
        <dbReference type="ARBA" id="ARBA00023175"/>
    </source>
</evidence>
<comment type="caution">
    <text evidence="16">The sequence shown here is derived from an EMBL/GenBank/DDBJ whole genome shotgun (WGS) entry which is preliminary data.</text>
</comment>
<keyword evidence="6 13" id="KW-0175">Coiled coil</keyword>
<dbReference type="AlphaFoldDB" id="A0A8J5ZJT5"/>
<dbReference type="GO" id="GO:0005874">
    <property type="term" value="C:microtubule"/>
    <property type="evidence" value="ECO:0007669"/>
    <property type="project" value="UniProtKB-KW"/>
</dbReference>
<dbReference type="SUPFAM" id="SSF52540">
    <property type="entry name" value="P-loop containing nucleoside triphosphate hydrolases"/>
    <property type="match status" value="1"/>
</dbReference>